<organism evidence="2 3">
    <name type="scientific">Opisthorchis viverrini</name>
    <name type="common">Southeast Asian liver fluke</name>
    <dbReference type="NCBI Taxonomy" id="6198"/>
    <lineage>
        <taxon>Eukaryota</taxon>
        <taxon>Metazoa</taxon>
        <taxon>Spiralia</taxon>
        <taxon>Lophotrochozoa</taxon>
        <taxon>Platyhelminthes</taxon>
        <taxon>Trematoda</taxon>
        <taxon>Digenea</taxon>
        <taxon>Opisthorchiida</taxon>
        <taxon>Opisthorchiata</taxon>
        <taxon>Opisthorchiidae</taxon>
        <taxon>Opisthorchis</taxon>
    </lineage>
</organism>
<dbReference type="InterPro" id="IPR001563">
    <property type="entry name" value="Peptidase_S10"/>
</dbReference>
<dbReference type="Proteomes" id="UP000243686">
    <property type="component" value="Unassembled WGS sequence"/>
</dbReference>
<dbReference type="GO" id="GO:0004185">
    <property type="term" value="F:serine-type carboxypeptidase activity"/>
    <property type="evidence" value="ECO:0007669"/>
    <property type="project" value="InterPro"/>
</dbReference>
<dbReference type="AlphaFoldDB" id="A0A1S8X8S7"/>
<dbReference type="SUPFAM" id="SSF53474">
    <property type="entry name" value="alpha/beta-Hydrolases"/>
    <property type="match status" value="1"/>
</dbReference>
<dbReference type="Pfam" id="PF00450">
    <property type="entry name" value="Peptidase_S10"/>
    <property type="match status" value="1"/>
</dbReference>
<dbReference type="Gene3D" id="3.40.50.12670">
    <property type="match status" value="1"/>
</dbReference>
<protein>
    <submittedName>
        <fullName evidence="2">Uncharacterized protein</fullName>
    </submittedName>
</protein>
<name>A0A1S8X8S7_OPIVI</name>
<evidence type="ECO:0000313" key="3">
    <source>
        <dbReference type="Proteomes" id="UP000243686"/>
    </source>
</evidence>
<accession>A0A1S8X8S7</accession>
<comment type="similarity">
    <text evidence="1">Belongs to the peptidase S10 family.</text>
</comment>
<dbReference type="GO" id="GO:0006508">
    <property type="term" value="P:proteolysis"/>
    <property type="evidence" value="ECO:0007669"/>
    <property type="project" value="InterPro"/>
</dbReference>
<sequence>MDTYGHIHKALQPQYLNILENKVRTLLYVGDVDGDCTFLEHLWFVEDLGLKMPEPLKQWLYFENDGTTQVGGVQKVLYHNDTPLWYVTLSKNLTLEEISWSKRLIKQMVCVHL</sequence>
<gene>
    <name evidence="2" type="ORF">X801_00947</name>
</gene>
<evidence type="ECO:0000256" key="1">
    <source>
        <dbReference type="ARBA" id="ARBA00009431"/>
    </source>
</evidence>
<keyword evidence="3" id="KW-1185">Reference proteome</keyword>
<dbReference type="EMBL" id="KV891602">
    <property type="protein sequence ID" value="OON23145.1"/>
    <property type="molecule type" value="Genomic_DNA"/>
</dbReference>
<proteinExistence type="inferred from homology"/>
<dbReference type="InterPro" id="IPR029058">
    <property type="entry name" value="AB_hydrolase_fold"/>
</dbReference>
<evidence type="ECO:0000313" key="2">
    <source>
        <dbReference type="EMBL" id="OON23145.1"/>
    </source>
</evidence>
<reference evidence="2 3" key="1">
    <citation type="submission" date="2015-03" db="EMBL/GenBank/DDBJ databases">
        <title>Draft genome of the nematode, Opisthorchis viverrini.</title>
        <authorList>
            <person name="Mitreva M."/>
        </authorList>
    </citation>
    <scope>NUCLEOTIDE SEQUENCE [LARGE SCALE GENOMIC DNA]</scope>
    <source>
        <strain evidence="2">Khon Kaen</strain>
    </source>
</reference>